<dbReference type="InterPro" id="IPR007542">
    <property type="entry name" value="MCP_C"/>
</dbReference>
<proteinExistence type="predicted"/>
<dbReference type="InterPro" id="IPR016112">
    <property type="entry name" value="VP_dsDNA_II"/>
</dbReference>
<dbReference type="SUPFAM" id="SSF49749">
    <property type="entry name" value="Group II dsDNA viruses VP"/>
    <property type="match status" value="2"/>
</dbReference>
<organism evidence="3">
    <name type="scientific">viral metagenome</name>
    <dbReference type="NCBI Taxonomy" id="1070528"/>
    <lineage>
        <taxon>unclassified sequences</taxon>
        <taxon>metagenomes</taxon>
        <taxon>organismal metagenomes</taxon>
    </lineage>
</organism>
<feature type="domain" description="Major capsid protein N-terminal" evidence="2">
    <location>
        <begin position="26"/>
        <end position="247"/>
    </location>
</feature>
<dbReference type="Pfam" id="PF04451">
    <property type="entry name" value="Capsid_NCLDV"/>
    <property type="match status" value="1"/>
</dbReference>
<dbReference type="Gene3D" id="2.70.9.20">
    <property type="entry name" value="Major capsid protein Vp54"/>
    <property type="match status" value="1"/>
</dbReference>
<evidence type="ECO:0000259" key="2">
    <source>
        <dbReference type="Pfam" id="PF16903"/>
    </source>
</evidence>
<evidence type="ECO:0008006" key="4">
    <source>
        <dbReference type="Google" id="ProtNLM"/>
    </source>
</evidence>
<name>A0A6C0HJE4_9ZZZZ</name>
<accession>A0A6C0HJE4</accession>
<protein>
    <recommendedName>
        <fullName evidence="4">Major capsid protein N-terminal domain-containing protein</fullName>
    </recommendedName>
</protein>
<dbReference type="AlphaFoldDB" id="A0A6C0HJE4"/>
<feature type="domain" description="Major capsid protein C-terminal" evidence="1">
    <location>
        <begin position="315"/>
        <end position="535"/>
    </location>
</feature>
<reference evidence="3" key="1">
    <citation type="journal article" date="2020" name="Nature">
        <title>Giant virus diversity and host interactions through global metagenomics.</title>
        <authorList>
            <person name="Schulz F."/>
            <person name="Roux S."/>
            <person name="Paez-Espino D."/>
            <person name="Jungbluth S."/>
            <person name="Walsh D.A."/>
            <person name="Denef V.J."/>
            <person name="McMahon K.D."/>
            <person name="Konstantinidis K.T."/>
            <person name="Eloe-Fadrosh E.A."/>
            <person name="Kyrpides N.C."/>
            <person name="Woyke T."/>
        </authorList>
    </citation>
    <scope>NUCLEOTIDE SEQUENCE</scope>
    <source>
        <strain evidence="3">GVMAG-M-3300023184-121</strain>
    </source>
</reference>
<dbReference type="Pfam" id="PF16903">
    <property type="entry name" value="Capsid_N"/>
    <property type="match status" value="1"/>
</dbReference>
<evidence type="ECO:0000259" key="1">
    <source>
        <dbReference type="Pfam" id="PF04451"/>
    </source>
</evidence>
<dbReference type="InterPro" id="IPR038519">
    <property type="entry name" value="MCP_C_sf"/>
</dbReference>
<sequence>MPGGGLFALVAYGAQNVILSGNPDFTYFYKTYKKYSHFSEESVTFAMDGPQDLSYDQPIQLRFKIQRVADLVRDIYFVFDLPDIYTKWIAERGINQYNFAWTNFIGCHIIQQIGFYIGGQKIQEFDGHYMQTKAQCDLSSDAYKKWQTLVGNVPELYDPANGFYAGGSLGTGYPLVFNNNGPDGSTTLPNVNRPSIVGRELQIPLPFWFAESTFQSLPLISLQYHECEIQITLRPIRELYRILDDNGYQVAPGYQFNESPITVQPQNVYYTPVSDITNITINNFLTDIGTPKPLINTWPLRPRIQLTYVYITDEERMRFTKETLQYLVRQITTYSFTDISNRQFFELDTHNPIERIMVVPRRSDSIIYRNQIDNYTNWVNPNKNVFLGSGIVGSNGTPFTDASGVPVSLWESRPNVNLTQTTGVVILNGQRGIIRTLSILGDGNPLQEEKPMEYYSQLVPWKYLTGSPDSNIVVYPFSLMSPGIQPQGSINSSRIKVFQLDVNVFPLPANTFYQYDITVYVESLNWVTIASGMGGLKYAL</sequence>
<evidence type="ECO:0000313" key="3">
    <source>
        <dbReference type="EMBL" id="QHT80781.1"/>
    </source>
</evidence>
<dbReference type="EMBL" id="MN739974">
    <property type="protein sequence ID" value="QHT80781.1"/>
    <property type="molecule type" value="Genomic_DNA"/>
</dbReference>
<dbReference type="InterPro" id="IPR031654">
    <property type="entry name" value="Capsid_N"/>
</dbReference>
<dbReference type="Gene3D" id="2.70.9.10">
    <property type="entry name" value="Adenovirus Type 2 Hexon, domain 4"/>
    <property type="match status" value="1"/>
</dbReference>
<dbReference type="GO" id="GO:0005198">
    <property type="term" value="F:structural molecule activity"/>
    <property type="evidence" value="ECO:0007669"/>
    <property type="project" value="InterPro"/>
</dbReference>